<dbReference type="PANTHER" id="PTHR33932:SF4">
    <property type="entry name" value="NA(+)_H(+) ANTIPORTER SUBUNIT B"/>
    <property type="match status" value="1"/>
</dbReference>
<dbReference type="InterPro" id="IPR050622">
    <property type="entry name" value="CPA3_antiporter_subunitB"/>
</dbReference>
<feature type="transmembrane region" description="Helical" evidence="8">
    <location>
        <begin position="165"/>
        <end position="183"/>
    </location>
</feature>
<dbReference type="Proteomes" id="UP001416858">
    <property type="component" value="Unassembled WGS sequence"/>
</dbReference>
<dbReference type="InterPro" id="IPR007182">
    <property type="entry name" value="MnhB"/>
</dbReference>
<feature type="transmembrane region" description="Helical" evidence="8">
    <location>
        <begin position="195"/>
        <end position="219"/>
    </location>
</feature>
<evidence type="ECO:0000256" key="1">
    <source>
        <dbReference type="ARBA" id="ARBA00004651"/>
    </source>
</evidence>
<evidence type="ECO:0000256" key="8">
    <source>
        <dbReference type="SAM" id="Phobius"/>
    </source>
</evidence>
<feature type="transmembrane region" description="Helical" evidence="8">
    <location>
        <begin position="132"/>
        <end position="153"/>
    </location>
</feature>
<comment type="caution">
    <text evidence="10">The sequence shown here is derived from an EMBL/GenBank/DDBJ whole genome shotgun (WGS) entry which is preliminary data.</text>
</comment>
<keyword evidence="6 8" id="KW-0472">Membrane</keyword>
<gene>
    <name evidence="10" type="ORF">Rcae01_03441</name>
</gene>
<evidence type="ECO:0000256" key="7">
    <source>
        <dbReference type="SAM" id="MobiDB-lite"/>
    </source>
</evidence>
<sequence length="258" mass="26967">MSQRPPIAIIHIAFAFVVAGITGAIVVAIIRLPSEAIGLSAAAIANLDAAGAKNPVTAVLLNFRGYDTLLEILVLLLAAIGARVLTASDASFVVEPARSANPVLLGFIRILAPVMIMVAGYLLWVGGHAPGGAFQAAAVLAALGVLLKLGGVSWTRKLSQRGERLLLVAGLAVFLVVATAVMLSQRRFLEYPPSVAKTLILVIESAATVSIAAILLALFSSGTLRETQSERSHSKINSSEIPNNKMPNHKTPRDEAAQ</sequence>
<feature type="transmembrane region" description="Helical" evidence="8">
    <location>
        <begin position="72"/>
        <end position="94"/>
    </location>
</feature>
<proteinExistence type="inferred from homology"/>
<keyword evidence="11" id="KW-1185">Reference proteome</keyword>
<keyword evidence="5 8" id="KW-1133">Transmembrane helix</keyword>
<evidence type="ECO:0000256" key="4">
    <source>
        <dbReference type="ARBA" id="ARBA00022692"/>
    </source>
</evidence>
<evidence type="ECO:0000256" key="3">
    <source>
        <dbReference type="ARBA" id="ARBA00022475"/>
    </source>
</evidence>
<feature type="transmembrane region" description="Helical" evidence="8">
    <location>
        <begin position="7"/>
        <end position="30"/>
    </location>
</feature>
<dbReference type="RefSeq" id="WP_345684817.1">
    <property type="nucleotide sequence ID" value="NZ_BAABRO010000007.1"/>
</dbReference>
<feature type="compositionally biased region" description="Polar residues" evidence="7">
    <location>
        <begin position="235"/>
        <end position="246"/>
    </location>
</feature>
<reference evidence="10 11" key="1">
    <citation type="submission" date="2024-02" db="EMBL/GenBank/DDBJ databases">
        <title>Rhodopirellula caenicola NBRC 110016.</title>
        <authorList>
            <person name="Ichikawa N."/>
            <person name="Katano-Makiyama Y."/>
            <person name="Hidaka K."/>
        </authorList>
    </citation>
    <scope>NUCLEOTIDE SEQUENCE [LARGE SCALE GENOMIC DNA]</scope>
    <source>
        <strain evidence="10 11">NBRC 110016</strain>
    </source>
</reference>
<evidence type="ECO:0000256" key="2">
    <source>
        <dbReference type="ARBA" id="ARBA00009425"/>
    </source>
</evidence>
<feature type="domain" description="Na+/H+ antiporter MnhB subunit-related protein" evidence="9">
    <location>
        <begin position="107"/>
        <end position="209"/>
    </location>
</feature>
<keyword evidence="3" id="KW-1003">Cell membrane</keyword>
<evidence type="ECO:0000259" key="9">
    <source>
        <dbReference type="Pfam" id="PF04039"/>
    </source>
</evidence>
<feature type="transmembrane region" description="Helical" evidence="8">
    <location>
        <begin position="106"/>
        <end position="126"/>
    </location>
</feature>
<accession>A0ABP9VWQ4</accession>
<dbReference type="Pfam" id="PF04039">
    <property type="entry name" value="MnhB"/>
    <property type="match status" value="1"/>
</dbReference>
<evidence type="ECO:0000313" key="10">
    <source>
        <dbReference type="EMBL" id="GAA5507983.1"/>
    </source>
</evidence>
<evidence type="ECO:0000313" key="11">
    <source>
        <dbReference type="Proteomes" id="UP001416858"/>
    </source>
</evidence>
<comment type="similarity">
    <text evidence="2">Belongs to the CPA3 antiporters (TC 2.A.63) subunit B family.</text>
</comment>
<dbReference type="EMBL" id="BAABRO010000007">
    <property type="protein sequence ID" value="GAA5507983.1"/>
    <property type="molecule type" value="Genomic_DNA"/>
</dbReference>
<evidence type="ECO:0000256" key="6">
    <source>
        <dbReference type="ARBA" id="ARBA00023136"/>
    </source>
</evidence>
<organism evidence="10 11">
    <name type="scientific">Novipirellula caenicola</name>
    <dbReference type="NCBI Taxonomy" id="1536901"/>
    <lineage>
        <taxon>Bacteria</taxon>
        <taxon>Pseudomonadati</taxon>
        <taxon>Planctomycetota</taxon>
        <taxon>Planctomycetia</taxon>
        <taxon>Pirellulales</taxon>
        <taxon>Pirellulaceae</taxon>
        <taxon>Novipirellula</taxon>
    </lineage>
</organism>
<comment type="subcellular location">
    <subcellularLocation>
        <location evidence="1">Cell membrane</location>
        <topology evidence="1">Multi-pass membrane protein</topology>
    </subcellularLocation>
</comment>
<evidence type="ECO:0000256" key="5">
    <source>
        <dbReference type="ARBA" id="ARBA00022989"/>
    </source>
</evidence>
<feature type="region of interest" description="Disordered" evidence="7">
    <location>
        <begin position="229"/>
        <end position="258"/>
    </location>
</feature>
<name>A0ABP9VWQ4_9BACT</name>
<dbReference type="PANTHER" id="PTHR33932">
    <property type="entry name" value="NA(+)/H(+) ANTIPORTER SUBUNIT B"/>
    <property type="match status" value="1"/>
</dbReference>
<protein>
    <recommendedName>
        <fullName evidence="9">Na+/H+ antiporter MnhB subunit-related protein domain-containing protein</fullName>
    </recommendedName>
</protein>
<keyword evidence="4 8" id="KW-0812">Transmembrane</keyword>